<dbReference type="InterPro" id="IPR013099">
    <property type="entry name" value="K_chnl_dom"/>
</dbReference>
<dbReference type="Gene3D" id="1.10.287.70">
    <property type="match status" value="1"/>
</dbReference>
<evidence type="ECO:0000256" key="1">
    <source>
        <dbReference type="ARBA" id="ARBA00004141"/>
    </source>
</evidence>
<feature type="coiled-coil region" evidence="13">
    <location>
        <begin position="277"/>
        <end position="330"/>
    </location>
</feature>
<dbReference type="InterPro" id="IPR003280">
    <property type="entry name" value="2pore_dom_K_chnl"/>
</dbReference>
<evidence type="ECO:0000256" key="6">
    <source>
        <dbReference type="ARBA" id="ARBA00022826"/>
    </source>
</evidence>
<keyword evidence="4" id="KW-0633">Potassium transport</keyword>
<feature type="transmembrane region" description="Helical" evidence="14">
    <location>
        <begin position="20"/>
        <end position="40"/>
    </location>
</feature>
<keyword evidence="9 12" id="KW-0406">Ion transport</keyword>
<keyword evidence="10 14" id="KW-0472">Membrane</keyword>
<keyword evidence="17" id="KW-1185">Reference proteome</keyword>
<proteinExistence type="inferred from homology"/>
<protein>
    <recommendedName>
        <fullName evidence="15">Potassium channel domain-containing protein</fullName>
    </recommendedName>
</protein>
<feature type="transmembrane region" description="Helical" evidence="14">
    <location>
        <begin position="186"/>
        <end position="208"/>
    </location>
</feature>
<evidence type="ECO:0000313" key="17">
    <source>
        <dbReference type="Proteomes" id="UP000078046"/>
    </source>
</evidence>
<sequence>MIHKCDIFENNMKLDNIRTLVLMTSTFTYLLFGAAIFDYLESENEIMETKTLLKEENEFLIKYNITLEEFEEFRLNVIKFKPYRYGRQWKFYGALYFSTTVLTSIGYGHVTPRTQFGKVFCILFAITGIPMGLVMLQCVGERINTLIMKCIRYANNYISVHFRKDKKNCIIHKNVEIKKNSINNKIITIISLSCCLLLITLGGFAFSYFEDWSYIDSCYFCLITLTTIGFGDFVVRYKDNNLKSSLGYYSFNLIFIFIGLSIVSATMNLLVLRFMTVNSYEEKLLEIEKKNNAMCRKKSSMRGRINSFFINILRMNMKSANNNIRKYKSQTQKSPSIFGESNFSFESKSSNLNSCMDFNEKFSFHNLNSKFNSSSNTYIANFNTSNVHTPLHQKCFSNERKHFKFNIKPTKLKHKRIYYVKHKNKFKIQNVQDF</sequence>
<evidence type="ECO:0000256" key="10">
    <source>
        <dbReference type="ARBA" id="ARBA00023136"/>
    </source>
</evidence>
<gene>
    <name evidence="16" type="ORF">A3Q56_01724</name>
</gene>
<feature type="domain" description="Potassium channel" evidence="15">
    <location>
        <begin position="195"/>
        <end position="271"/>
    </location>
</feature>
<feature type="transmembrane region" description="Helical" evidence="14">
    <location>
        <begin position="89"/>
        <end position="110"/>
    </location>
</feature>
<keyword evidence="8 14" id="KW-1133">Transmembrane helix</keyword>
<evidence type="ECO:0000256" key="13">
    <source>
        <dbReference type="SAM" id="Coils"/>
    </source>
</evidence>
<dbReference type="GO" id="GO:0005886">
    <property type="term" value="C:plasma membrane"/>
    <property type="evidence" value="ECO:0007669"/>
    <property type="project" value="TreeGrafter"/>
</dbReference>
<dbReference type="AlphaFoldDB" id="A0A177BA41"/>
<keyword evidence="11 12" id="KW-0407">Ion channel</keyword>
<dbReference type="GO" id="GO:0030322">
    <property type="term" value="P:stabilization of membrane potential"/>
    <property type="evidence" value="ECO:0007669"/>
    <property type="project" value="TreeGrafter"/>
</dbReference>
<dbReference type="GO" id="GO:0022841">
    <property type="term" value="F:potassium ion leak channel activity"/>
    <property type="evidence" value="ECO:0007669"/>
    <property type="project" value="TreeGrafter"/>
</dbReference>
<evidence type="ECO:0000256" key="2">
    <source>
        <dbReference type="ARBA" id="ARBA00006666"/>
    </source>
</evidence>
<feature type="transmembrane region" description="Helical" evidence="14">
    <location>
        <begin position="214"/>
        <end position="235"/>
    </location>
</feature>
<evidence type="ECO:0000256" key="11">
    <source>
        <dbReference type="ARBA" id="ARBA00023303"/>
    </source>
</evidence>
<dbReference type="PRINTS" id="PR01333">
    <property type="entry name" value="2POREKCHANEL"/>
</dbReference>
<feature type="domain" description="Potassium channel" evidence="15">
    <location>
        <begin position="87"/>
        <end position="143"/>
    </location>
</feature>
<keyword evidence="13" id="KW-0175">Coiled coil</keyword>
<accession>A0A177BA41</accession>
<keyword evidence="7" id="KW-0630">Potassium</keyword>
<organism evidence="16 17">
    <name type="scientific">Intoshia linei</name>
    <dbReference type="NCBI Taxonomy" id="1819745"/>
    <lineage>
        <taxon>Eukaryota</taxon>
        <taxon>Metazoa</taxon>
        <taxon>Spiralia</taxon>
        <taxon>Lophotrochozoa</taxon>
        <taxon>Mesozoa</taxon>
        <taxon>Orthonectida</taxon>
        <taxon>Rhopaluridae</taxon>
        <taxon>Intoshia</taxon>
    </lineage>
</organism>
<evidence type="ECO:0000256" key="8">
    <source>
        <dbReference type="ARBA" id="ARBA00022989"/>
    </source>
</evidence>
<dbReference type="SUPFAM" id="SSF81324">
    <property type="entry name" value="Voltage-gated potassium channels"/>
    <property type="match status" value="2"/>
</dbReference>
<reference evidence="16 17" key="1">
    <citation type="submission" date="2016-04" db="EMBL/GenBank/DDBJ databases">
        <title>The genome of Intoshia linei affirms orthonectids as highly simplified spiralians.</title>
        <authorList>
            <person name="Mikhailov K.V."/>
            <person name="Slusarev G.S."/>
            <person name="Nikitin M.A."/>
            <person name="Logacheva M.D."/>
            <person name="Penin A."/>
            <person name="Aleoshin V."/>
            <person name="Panchin Y.V."/>
        </authorList>
    </citation>
    <scope>NUCLEOTIDE SEQUENCE [LARGE SCALE GENOMIC DNA]</scope>
    <source>
        <strain evidence="16">Intl2013</strain>
        <tissue evidence="16">Whole animal</tissue>
    </source>
</reference>
<comment type="caution">
    <text evidence="16">The sequence shown here is derived from an EMBL/GenBank/DDBJ whole genome shotgun (WGS) entry which is preliminary data.</text>
</comment>
<comment type="similarity">
    <text evidence="2 12">Belongs to the two pore domain potassium channel (TC 1.A.1.8) family.</text>
</comment>
<dbReference type="OrthoDB" id="297496at2759"/>
<evidence type="ECO:0000256" key="14">
    <source>
        <dbReference type="SAM" id="Phobius"/>
    </source>
</evidence>
<evidence type="ECO:0000256" key="12">
    <source>
        <dbReference type="RuleBase" id="RU003857"/>
    </source>
</evidence>
<comment type="subcellular location">
    <subcellularLocation>
        <location evidence="1">Membrane</location>
        <topology evidence="1">Multi-pass membrane protein</topology>
    </subcellularLocation>
</comment>
<keyword evidence="6" id="KW-0631">Potassium channel</keyword>
<evidence type="ECO:0000256" key="7">
    <source>
        <dbReference type="ARBA" id="ARBA00022958"/>
    </source>
</evidence>
<dbReference type="GO" id="GO:0015271">
    <property type="term" value="F:outward rectifier potassium channel activity"/>
    <property type="evidence" value="ECO:0007669"/>
    <property type="project" value="TreeGrafter"/>
</dbReference>
<evidence type="ECO:0000256" key="4">
    <source>
        <dbReference type="ARBA" id="ARBA00022538"/>
    </source>
</evidence>
<feature type="transmembrane region" description="Helical" evidence="14">
    <location>
        <begin position="116"/>
        <end position="139"/>
    </location>
</feature>
<feature type="non-terminal residue" evidence="16">
    <location>
        <position position="434"/>
    </location>
</feature>
<keyword evidence="5 12" id="KW-0812">Transmembrane</keyword>
<dbReference type="Pfam" id="PF07885">
    <property type="entry name" value="Ion_trans_2"/>
    <property type="match status" value="2"/>
</dbReference>
<evidence type="ECO:0000313" key="16">
    <source>
        <dbReference type="EMBL" id="OAF70513.1"/>
    </source>
</evidence>
<dbReference type="PANTHER" id="PTHR11003">
    <property type="entry name" value="POTASSIUM CHANNEL, SUBFAMILY K"/>
    <property type="match status" value="1"/>
</dbReference>
<dbReference type="Proteomes" id="UP000078046">
    <property type="component" value="Unassembled WGS sequence"/>
</dbReference>
<evidence type="ECO:0000256" key="5">
    <source>
        <dbReference type="ARBA" id="ARBA00022692"/>
    </source>
</evidence>
<evidence type="ECO:0000259" key="15">
    <source>
        <dbReference type="Pfam" id="PF07885"/>
    </source>
</evidence>
<evidence type="ECO:0000256" key="9">
    <source>
        <dbReference type="ARBA" id="ARBA00023065"/>
    </source>
</evidence>
<name>A0A177BA41_9BILA</name>
<dbReference type="PRINTS" id="PR01095">
    <property type="entry name" value="TASKCHANNEL"/>
</dbReference>
<feature type="transmembrane region" description="Helical" evidence="14">
    <location>
        <begin position="247"/>
        <end position="271"/>
    </location>
</feature>
<dbReference type="EMBL" id="LWCA01000139">
    <property type="protein sequence ID" value="OAF70513.1"/>
    <property type="molecule type" value="Genomic_DNA"/>
</dbReference>
<dbReference type="PANTHER" id="PTHR11003:SF291">
    <property type="entry name" value="IP11374P"/>
    <property type="match status" value="1"/>
</dbReference>
<keyword evidence="3 12" id="KW-0813">Transport</keyword>
<dbReference type="InterPro" id="IPR003092">
    <property type="entry name" value="2pore_dom_K_chnl_TASK"/>
</dbReference>
<evidence type="ECO:0000256" key="3">
    <source>
        <dbReference type="ARBA" id="ARBA00022448"/>
    </source>
</evidence>